<keyword evidence="8" id="KW-1185">Reference proteome</keyword>
<dbReference type="InterPro" id="IPR001452">
    <property type="entry name" value="SH3_domain"/>
</dbReference>
<proteinExistence type="predicted"/>
<dbReference type="Proteomes" id="UP000274922">
    <property type="component" value="Unassembled WGS sequence"/>
</dbReference>
<feature type="domain" description="SH3" evidence="4">
    <location>
        <begin position="6"/>
        <end position="74"/>
    </location>
</feature>
<evidence type="ECO:0000256" key="1">
    <source>
        <dbReference type="ARBA" id="ARBA00022443"/>
    </source>
</evidence>
<name>A0A4P9XEB5_9FUNG</name>
<dbReference type="InterPro" id="IPR036028">
    <property type="entry name" value="SH3-like_dom_sf"/>
</dbReference>
<gene>
    <name evidence="5" type="ORF">CAUPRSCDRAFT_10908</name>
    <name evidence="6" type="ORF">CXG81DRAFT_16592</name>
</gene>
<reference evidence="6" key="2">
    <citation type="submission" date="2018-04" db="EMBL/GenBank/DDBJ databases">
        <title>Leveraging single-cell genomics to expand the Fungal Tree of Life.</title>
        <authorList>
            <consortium name="DOE Joint Genome Institute"/>
            <person name="Ahrendt S.R."/>
            <person name="Quandt C.A."/>
            <person name="Ciobanu D."/>
            <person name="Clum A."/>
            <person name="Salamov A."/>
            <person name="Andreopoulos B."/>
            <person name="Cheng J.-F."/>
            <person name="Woyke T."/>
            <person name="Pelin A."/>
            <person name="Henrissat B."/>
            <person name="Benny G.L."/>
            <person name="Smith M.E."/>
            <person name="James T.Y."/>
            <person name="Grigoriev I.V."/>
        </authorList>
    </citation>
    <scope>NUCLEOTIDE SEQUENCE</scope>
    <source>
        <strain evidence="6">ATCC 52028</strain>
    </source>
</reference>
<reference evidence="5" key="3">
    <citation type="submission" date="2018-08" db="EMBL/GenBank/DDBJ databases">
        <title>Leveraging single-cell genomics to expand the Fungal Tree of Life.</title>
        <authorList>
            <consortium name="DOE Joint Genome Institute"/>
            <person name="Ahrendt S.R."/>
            <person name="Quandt C.A."/>
            <person name="Ciobanu D."/>
            <person name="Clum A."/>
            <person name="Salamov A."/>
            <person name="Andreopoulos B."/>
            <person name="Cheng J.-F."/>
            <person name="Woyke T."/>
            <person name="Pelin A."/>
            <person name="Henrissat B."/>
            <person name="Reynolds N."/>
            <person name="Benny G.L."/>
            <person name="Smith M.E."/>
            <person name="James T.Y."/>
            <person name="Grigoriev I.V."/>
        </authorList>
    </citation>
    <scope>NUCLEOTIDE SEQUENCE</scope>
    <source>
        <strain evidence="5">ATCC 52028</strain>
    </source>
</reference>
<sequence length="327" mass="35622">MPAIASRIFKVRAHTDFLATTTDTVSFRAGQAFYVLSCDQERGTFFVSTQYATPFSRTAVCGLVPQNHFHQVDLMSKEPPMPPIYAPPVQGTVAGRGSSHVPAGLGHMGTRGTQPAHAVEPSDRMASRTHAQAYAQANARAQAYAQAHAIALAKAEAQAAHARTQTRSFVDRAHLATALTMGAVPAQQGAGFSMRVPRARAASQRMSHPHHHPHHHNPHHHRCYQQLQHLQQQQQPHLQKQPQFLMQKQPHLHHALRPSQRLLSNTKASSVLPSCCARNASPATGGEPAVLGSHRLAWNTRDHHGLLPFATPASTLTHIGGAWPLDT</sequence>
<accession>A0A4P9XEB5</accession>
<evidence type="ECO:0000313" key="5">
    <source>
        <dbReference type="EMBL" id="RKO97421.1"/>
    </source>
</evidence>
<evidence type="ECO:0000259" key="4">
    <source>
        <dbReference type="PROSITE" id="PS50002"/>
    </source>
</evidence>
<dbReference type="PROSITE" id="PS50002">
    <property type="entry name" value="SH3"/>
    <property type="match status" value="1"/>
</dbReference>
<evidence type="ECO:0000313" key="6">
    <source>
        <dbReference type="EMBL" id="RKP03884.1"/>
    </source>
</evidence>
<organism evidence="6 8">
    <name type="scientific">Caulochytrium protostelioides</name>
    <dbReference type="NCBI Taxonomy" id="1555241"/>
    <lineage>
        <taxon>Eukaryota</taxon>
        <taxon>Fungi</taxon>
        <taxon>Fungi incertae sedis</taxon>
        <taxon>Chytridiomycota</taxon>
        <taxon>Chytridiomycota incertae sedis</taxon>
        <taxon>Chytridiomycetes</taxon>
        <taxon>Caulochytriales</taxon>
        <taxon>Caulochytriaceae</taxon>
        <taxon>Caulochytrium</taxon>
    </lineage>
</organism>
<reference evidence="7 8" key="1">
    <citation type="journal article" date="2018" name="Nat. Microbiol.">
        <title>Leveraging single-cell genomics to expand the fungal tree of life.</title>
        <authorList>
            <person name="Ahrendt S.R."/>
            <person name="Quandt C.A."/>
            <person name="Ciobanu D."/>
            <person name="Clum A."/>
            <person name="Salamov A."/>
            <person name="Andreopoulos B."/>
            <person name="Cheng J.F."/>
            <person name="Woyke T."/>
            <person name="Pelin A."/>
            <person name="Henrissat B."/>
            <person name="Reynolds N.K."/>
            <person name="Benny G.L."/>
            <person name="Smith M.E."/>
            <person name="James T.Y."/>
            <person name="Grigoriev I.V."/>
        </authorList>
    </citation>
    <scope>NUCLEOTIDE SEQUENCE [LARGE SCALE GENOMIC DNA]</scope>
    <source>
        <strain evidence="7 8">ATCC 52028</strain>
    </source>
</reference>
<keyword evidence="1 2" id="KW-0728">SH3 domain</keyword>
<dbReference type="Proteomes" id="UP000268535">
    <property type="component" value="Unassembled WGS sequence"/>
</dbReference>
<dbReference type="EMBL" id="ML014116">
    <property type="protein sequence ID" value="RKP03884.1"/>
    <property type="molecule type" value="Genomic_DNA"/>
</dbReference>
<evidence type="ECO:0000256" key="2">
    <source>
        <dbReference type="PROSITE-ProRule" id="PRU00192"/>
    </source>
</evidence>
<feature type="compositionally biased region" description="Basic residues" evidence="3">
    <location>
        <begin position="207"/>
        <end position="223"/>
    </location>
</feature>
<evidence type="ECO:0000313" key="7">
    <source>
        <dbReference type="Proteomes" id="UP000268535"/>
    </source>
</evidence>
<evidence type="ECO:0000256" key="3">
    <source>
        <dbReference type="SAM" id="MobiDB-lite"/>
    </source>
</evidence>
<dbReference type="OrthoDB" id="2147938at2759"/>
<protein>
    <recommendedName>
        <fullName evidence="4">SH3 domain-containing protein</fullName>
    </recommendedName>
</protein>
<dbReference type="SUPFAM" id="SSF50044">
    <property type="entry name" value="SH3-domain"/>
    <property type="match status" value="1"/>
</dbReference>
<feature type="compositionally biased region" description="Low complexity" evidence="3">
    <location>
        <begin position="225"/>
        <end position="240"/>
    </location>
</feature>
<dbReference type="EMBL" id="ML009276">
    <property type="protein sequence ID" value="RKO97421.1"/>
    <property type="molecule type" value="Genomic_DNA"/>
</dbReference>
<dbReference type="AlphaFoldDB" id="A0A4P9XEB5"/>
<feature type="region of interest" description="Disordered" evidence="3">
    <location>
        <begin position="202"/>
        <end position="240"/>
    </location>
</feature>
<evidence type="ECO:0000313" key="8">
    <source>
        <dbReference type="Proteomes" id="UP000274922"/>
    </source>
</evidence>